<dbReference type="EMBL" id="WEGK01000001">
    <property type="protein sequence ID" value="MQY17587.1"/>
    <property type="molecule type" value="Genomic_DNA"/>
</dbReference>
<gene>
    <name evidence="1" type="ORF">NRB20_06510</name>
</gene>
<dbReference type="PANTHER" id="PTHR34129:SF1">
    <property type="entry name" value="DUF952 DOMAIN-CONTAINING PROTEIN"/>
    <property type="match status" value="1"/>
</dbReference>
<dbReference type="Proteomes" id="UP000438448">
    <property type="component" value="Unassembled WGS sequence"/>
</dbReference>
<evidence type="ECO:0000313" key="2">
    <source>
        <dbReference type="Proteomes" id="UP000438448"/>
    </source>
</evidence>
<comment type="caution">
    <text evidence="1">The sequence shown here is derived from an EMBL/GenBank/DDBJ whole genome shotgun (WGS) entry which is preliminary data.</text>
</comment>
<dbReference type="PANTHER" id="PTHR34129">
    <property type="entry name" value="BLR1139 PROTEIN"/>
    <property type="match status" value="1"/>
</dbReference>
<dbReference type="SUPFAM" id="SSF56399">
    <property type="entry name" value="ADP-ribosylation"/>
    <property type="match status" value="1"/>
</dbReference>
<dbReference type="Pfam" id="PF06108">
    <property type="entry name" value="DUF952"/>
    <property type="match status" value="1"/>
</dbReference>
<organism evidence="1 2">
    <name type="scientific">Nocardia macrotermitis</name>
    <dbReference type="NCBI Taxonomy" id="2585198"/>
    <lineage>
        <taxon>Bacteria</taxon>
        <taxon>Bacillati</taxon>
        <taxon>Actinomycetota</taxon>
        <taxon>Actinomycetes</taxon>
        <taxon>Mycobacteriales</taxon>
        <taxon>Nocardiaceae</taxon>
        <taxon>Nocardia</taxon>
    </lineage>
</organism>
<proteinExistence type="predicted"/>
<dbReference type="InterPro" id="IPR009297">
    <property type="entry name" value="DUF952"/>
</dbReference>
<dbReference type="AlphaFoldDB" id="A0A7K0CVR5"/>
<reference evidence="1 2" key="1">
    <citation type="submission" date="2019-10" db="EMBL/GenBank/DDBJ databases">
        <title>Nocardia macrotermitis sp. nov. and Nocardia aurantia sp. nov., isolated from the gut of fungus growing-termite Macrotermes natalensis.</title>
        <authorList>
            <person name="Benndorf R."/>
            <person name="Schwitalla J."/>
            <person name="Martin K."/>
            <person name="De Beer W."/>
            <person name="Kaster A.-K."/>
            <person name="Vollmers J."/>
            <person name="Poulsen M."/>
            <person name="Beemelmanns C."/>
        </authorList>
    </citation>
    <scope>NUCLEOTIDE SEQUENCE [LARGE SCALE GENOMIC DNA]</scope>
    <source>
        <strain evidence="1 2">RB20</strain>
    </source>
</reference>
<protein>
    <recommendedName>
        <fullName evidence="3">Glutathione S-transferase</fullName>
    </recommendedName>
</protein>
<name>A0A7K0CVR5_9NOCA</name>
<accession>A0A7K0CVR5</accession>
<dbReference type="OrthoDB" id="5638018at2"/>
<sequence>MDAPDTAIPNAHKLVHMCTRDEWDRARAAGDRRPESLEAEGFVHLSAPRQVHLPANRLFSGRDDVVLLWLDPELLGAPVKWEPGVPSDPESMRFPHLYGPLPTRAVVSVSAYRPGPDGSYPELSE</sequence>
<evidence type="ECO:0008006" key="3">
    <source>
        <dbReference type="Google" id="ProtNLM"/>
    </source>
</evidence>
<keyword evidence="2" id="KW-1185">Reference proteome</keyword>
<dbReference type="RefSeq" id="WP_153407597.1">
    <property type="nucleotide sequence ID" value="NZ_WEGK01000001.1"/>
</dbReference>
<evidence type="ECO:0000313" key="1">
    <source>
        <dbReference type="EMBL" id="MQY17587.1"/>
    </source>
</evidence>
<dbReference type="Gene3D" id="3.20.170.20">
    <property type="entry name" value="Protein of unknown function DUF952"/>
    <property type="match status" value="1"/>
</dbReference>